<evidence type="ECO:0000313" key="1">
    <source>
        <dbReference type="EMBL" id="KAJ1369133.1"/>
    </source>
</evidence>
<comment type="caution">
    <text evidence="1">The sequence shown here is derived from an EMBL/GenBank/DDBJ whole genome shotgun (WGS) entry which is preliminary data.</text>
</comment>
<accession>A0AAD5R3V9</accession>
<protein>
    <submittedName>
        <fullName evidence="1">Uncharacterized protein</fullName>
    </submittedName>
</protein>
<evidence type="ECO:0000313" key="2">
    <source>
        <dbReference type="Proteomes" id="UP001196413"/>
    </source>
</evidence>
<dbReference type="EMBL" id="JAHQIW010006416">
    <property type="protein sequence ID" value="KAJ1369133.1"/>
    <property type="molecule type" value="Genomic_DNA"/>
</dbReference>
<gene>
    <name evidence="1" type="ORF">KIN20_030534</name>
</gene>
<dbReference type="AlphaFoldDB" id="A0AAD5R3V9"/>
<keyword evidence="2" id="KW-1185">Reference proteome</keyword>
<reference evidence="1" key="1">
    <citation type="submission" date="2021-06" db="EMBL/GenBank/DDBJ databases">
        <title>Parelaphostrongylus tenuis whole genome reference sequence.</title>
        <authorList>
            <person name="Garwood T.J."/>
            <person name="Larsen P.A."/>
            <person name="Fountain-Jones N.M."/>
            <person name="Garbe J.R."/>
            <person name="Macchietto M.G."/>
            <person name="Kania S.A."/>
            <person name="Gerhold R.W."/>
            <person name="Richards J.E."/>
            <person name="Wolf T.M."/>
        </authorList>
    </citation>
    <scope>NUCLEOTIDE SEQUENCE</scope>
    <source>
        <strain evidence="1">MNPRO001-30</strain>
        <tissue evidence="1">Meninges</tissue>
    </source>
</reference>
<name>A0AAD5R3V9_PARTN</name>
<dbReference type="Proteomes" id="UP001196413">
    <property type="component" value="Unassembled WGS sequence"/>
</dbReference>
<proteinExistence type="predicted"/>
<sequence length="87" mass="9798">MAIIIRVAGGQAMIITIEPDDALGASHSGDDHRDQRYPNSFCSHKDDRNRAFTSGTEDCLRLVLNLFPDRLRNESLRIPPTHHLSFP</sequence>
<organism evidence="1 2">
    <name type="scientific">Parelaphostrongylus tenuis</name>
    <name type="common">Meningeal worm</name>
    <dbReference type="NCBI Taxonomy" id="148309"/>
    <lineage>
        <taxon>Eukaryota</taxon>
        <taxon>Metazoa</taxon>
        <taxon>Ecdysozoa</taxon>
        <taxon>Nematoda</taxon>
        <taxon>Chromadorea</taxon>
        <taxon>Rhabditida</taxon>
        <taxon>Rhabditina</taxon>
        <taxon>Rhabditomorpha</taxon>
        <taxon>Strongyloidea</taxon>
        <taxon>Metastrongylidae</taxon>
        <taxon>Parelaphostrongylus</taxon>
    </lineage>
</organism>